<evidence type="ECO:0000313" key="1">
    <source>
        <dbReference type="EMBL" id="KAK5779601.1"/>
    </source>
</evidence>
<dbReference type="GO" id="GO:0006401">
    <property type="term" value="P:RNA catabolic process"/>
    <property type="evidence" value="ECO:0007669"/>
    <property type="project" value="InterPro"/>
</dbReference>
<name>A0AAN7W2A6_9SACH</name>
<dbReference type="GO" id="GO:0032299">
    <property type="term" value="C:ribonuclease H2 complex"/>
    <property type="evidence" value="ECO:0007669"/>
    <property type="project" value="InterPro"/>
</dbReference>
<gene>
    <name evidence="1" type="ORF">RI543_003493</name>
</gene>
<keyword evidence="2" id="KW-1185">Reference proteome</keyword>
<comment type="caution">
    <text evidence="1">The sequence shown here is derived from an EMBL/GenBank/DDBJ whole genome shotgun (WGS) entry which is preliminary data.</text>
</comment>
<evidence type="ECO:0000313" key="2">
    <source>
        <dbReference type="Proteomes" id="UP001306508"/>
    </source>
</evidence>
<dbReference type="Proteomes" id="UP001306508">
    <property type="component" value="Unassembled WGS sequence"/>
</dbReference>
<proteinExistence type="predicted"/>
<sequence>MDGKNTSERSTFTLHFVPCKTDNNTKTTEFNDLLTDKDLNDKYLSIYIQGRNLLGKEILNDTLQPYLISTNSIIEDDQNQKQIIETNKLKKLNKVINYEREGNEERLKQEHDKLSEYIILTNIIHGK</sequence>
<organism evidence="1 2">
    <name type="scientific">Arxiozyma heterogenica</name>
    <dbReference type="NCBI Taxonomy" id="278026"/>
    <lineage>
        <taxon>Eukaryota</taxon>
        <taxon>Fungi</taxon>
        <taxon>Dikarya</taxon>
        <taxon>Ascomycota</taxon>
        <taxon>Saccharomycotina</taxon>
        <taxon>Saccharomycetes</taxon>
        <taxon>Saccharomycetales</taxon>
        <taxon>Saccharomycetaceae</taxon>
        <taxon>Arxiozyma</taxon>
    </lineage>
</organism>
<reference evidence="2" key="1">
    <citation type="submission" date="2023-07" db="EMBL/GenBank/DDBJ databases">
        <title>A draft genome of Kazachstania heterogenica Y-27499.</title>
        <authorList>
            <person name="Donic C."/>
            <person name="Kralova J.S."/>
            <person name="Fidel L."/>
            <person name="Ben-Dor S."/>
            <person name="Jung S."/>
        </authorList>
    </citation>
    <scope>NUCLEOTIDE SEQUENCE [LARGE SCALE GENOMIC DNA]</scope>
    <source>
        <strain evidence="2">Y27499</strain>
    </source>
</reference>
<dbReference type="EMBL" id="JAWIZZ010000047">
    <property type="protein sequence ID" value="KAK5779601.1"/>
    <property type="molecule type" value="Genomic_DNA"/>
</dbReference>
<dbReference type="AlphaFoldDB" id="A0AAN7W2A6"/>
<dbReference type="Pfam" id="PF08615">
    <property type="entry name" value="RNase_H2_suC"/>
    <property type="match status" value="1"/>
</dbReference>
<accession>A0AAN7W2A6</accession>
<dbReference type="InterPro" id="IPR013924">
    <property type="entry name" value="RNase_H2_suC"/>
</dbReference>
<protein>
    <submittedName>
        <fullName evidence="1">Uncharacterized protein</fullName>
    </submittedName>
</protein>